<accession>A0A9W7WVU2</accession>
<keyword evidence="1" id="KW-1133">Transmembrane helix</keyword>
<dbReference type="Pfam" id="PF02893">
    <property type="entry name" value="GRAM"/>
    <property type="match status" value="1"/>
</dbReference>
<dbReference type="Proteomes" id="UP001059041">
    <property type="component" value="Linkage Group LG5"/>
</dbReference>
<evidence type="ECO:0000259" key="2">
    <source>
        <dbReference type="SMART" id="SM00568"/>
    </source>
</evidence>
<reference evidence="3" key="1">
    <citation type="submission" date="2021-02" db="EMBL/GenBank/DDBJ databases">
        <title>Comparative genomics reveals that relaxation of natural selection precedes convergent phenotypic evolution of cavefish.</title>
        <authorList>
            <person name="Peng Z."/>
        </authorList>
    </citation>
    <scope>NUCLEOTIDE SEQUENCE</scope>
    <source>
        <tissue evidence="3">Muscle</tissue>
    </source>
</reference>
<dbReference type="AlphaFoldDB" id="A0A9W7WVU2"/>
<feature type="transmembrane region" description="Helical" evidence="1">
    <location>
        <begin position="263"/>
        <end position="283"/>
    </location>
</feature>
<dbReference type="EMBL" id="JAFHDT010000005">
    <property type="protein sequence ID" value="KAI7809131.1"/>
    <property type="molecule type" value="Genomic_DNA"/>
</dbReference>
<dbReference type="InterPro" id="IPR052633">
    <property type="entry name" value="GRAM_domain_protein_2B"/>
</dbReference>
<keyword evidence="1" id="KW-0472">Membrane</keyword>
<organism evidence="3 4">
    <name type="scientific">Triplophysa rosa</name>
    <name type="common">Cave loach</name>
    <dbReference type="NCBI Taxonomy" id="992332"/>
    <lineage>
        <taxon>Eukaryota</taxon>
        <taxon>Metazoa</taxon>
        <taxon>Chordata</taxon>
        <taxon>Craniata</taxon>
        <taxon>Vertebrata</taxon>
        <taxon>Euteleostomi</taxon>
        <taxon>Actinopterygii</taxon>
        <taxon>Neopterygii</taxon>
        <taxon>Teleostei</taxon>
        <taxon>Ostariophysi</taxon>
        <taxon>Cypriniformes</taxon>
        <taxon>Nemacheilidae</taxon>
        <taxon>Triplophysa</taxon>
    </lineage>
</organism>
<name>A0A9W7WVU2_TRIRA</name>
<dbReference type="CDD" id="cd13220">
    <property type="entry name" value="PH-GRAM_GRAMDC"/>
    <property type="match status" value="1"/>
</dbReference>
<dbReference type="InterPro" id="IPR011993">
    <property type="entry name" value="PH-like_dom_sf"/>
</dbReference>
<gene>
    <name evidence="3" type="ORF">IRJ41_000256</name>
</gene>
<evidence type="ECO:0000313" key="4">
    <source>
        <dbReference type="Proteomes" id="UP001059041"/>
    </source>
</evidence>
<comment type="caution">
    <text evidence="3">The sequence shown here is derived from an EMBL/GenBank/DDBJ whole genome shotgun (WGS) entry which is preliminary data.</text>
</comment>
<dbReference type="SMART" id="SM00568">
    <property type="entry name" value="GRAM"/>
    <property type="match status" value="1"/>
</dbReference>
<proteinExistence type="predicted"/>
<keyword evidence="1" id="KW-0812">Transmembrane</keyword>
<feature type="domain" description="GRAM" evidence="2">
    <location>
        <begin position="83"/>
        <end position="150"/>
    </location>
</feature>
<dbReference type="PANTHER" id="PTHR46645">
    <property type="entry name" value="GRAM DOMAIN-CONTAINING PROTEIN 2B-RELATED"/>
    <property type="match status" value="1"/>
</dbReference>
<dbReference type="Gene3D" id="2.30.29.30">
    <property type="entry name" value="Pleckstrin-homology domain (PH domain)/Phosphotyrosine-binding domain (PTB)"/>
    <property type="match status" value="1"/>
</dbReference>
<evidence type="ECO:0000256" key="1">
    <source>
        <dbReference type="SAM" id="Phobius"/>
    </source>
</evidence>
<protein>
    <recommendedName>
        <fullName evidence="2">GRAM domain-containing protein</fullName>
    </recommendedName>
</protein>
<sequence length="306" mass="34934">MSRKAHRRFSLDSSGNHLDINAVSVKFKSSMLRRSSEGKSFQNPEESHLDVLDHNSRSTAIEEETLDRPDGLLLRKSLKNHYKTFHKLFPEIPETEDLKHVFTCALQKEVIYHGKMYVLQHHVCFHSSVLLKETKVVIVMSSIQNIKKKNTAKIVPNAIAVFTDVQKYLFVSLRNREVCFKLLVSLCTQLQSEKISHDLKTENQHDTTTDTISCPSSLEDDHREELKSVNTTQSVHRVSCVAMVTEKITSVLSFHDTSILNKLLVFYLILVVLLLLSSGYIGLRMVALEEQLSTLGALPEFTRQRE</sequence>
<dbReference type="InterPro" id="IPR004182">
    <property type="entry name" value="GRAM"/>
</dbReference>
<keyword evidence="4" id="KW-1185">Reference proteome</keyword>
<dbReference type="PANTHER" id="PTHR46645:SF1">
    <property type="entry name" value="GRAM DOMAIN-CONTAINING PROTEIN"/>
    <property type="match status" value="1"/>
</dbReference>
<evidence type="ECO:0000313" key="3">
    <source>
        <dbReference type="EMBL" id="KAI7809131.1"/>
    </source>
</evidence>
<feature type="non-terminal residue" evidence="3">
    <location>
        <position position="1"/>
    </location>
</feature>